<evidence type="ECO:0000259" key="5">
    <source>
        <dbReference type="PROSITE" id="PS51207"/>
    </source>
</evidence>
<dbReference type="Pfam" id="PF08628">
    <property type="entry name" value="Nexin_C"/>
    <property type="match status" value="1"/>
</dbReference>
<keyword evidence="3" id="KW-0472">Membrane</keyword>
<dbReference type="SUPFAM" id="SSF64268">
    <property type="entry name" value="PX domain"/>
    <property type="match status" value="1"/>
</dbReference>
<accession>A0ABD0WHN0</accession>
<dbReference type="InterPro" id="IPR037909">
    <property type="entry name" value="SNX19_PX"/>
</dbReference>
<keyword evidence="7" id="KW-1185">Reference proteome</keyword>
<protein>
    <recommendedName>
        <fullName evidence="8">Sorting nexin 19</fullName>
    </recommendedName>
</protein>
<dbReference type="PROSITE" id="PS50195">
    <property type="entry name" value="PX"/>
    <property type="match status" value="1"/>
</dbReference>
<feature type="domain" description="PXA" evidence="5">
    <location>
        <begin position="91"/>
        <end position="269"/>
    </location>
</feature>
<dbReference type="Pfam" id="PF02194">
    <property type="entry name" value="PXA"/>
    <property type="match status" value="1"/>
</dbReference>
<dbReference type="Gene3D" id="3.30.1520.10">
    <property type="entry name" value="Phox-like domain"/>
    <property type="match status" value="1"/>
</dbReference>
<feature type="compositionally biased region" description="Basic and acidic residues" evidence="2">
    <location>
        <begin position="709"/>
        <end position="718"/>
    </location>
</feature>
<proteinExistence type="inferred from homology"/>
<dbReference type="InterPro" id="IPR036871">
    <property type="entry name" value="PX_dom_sf"/>
</dbReference>
<dbReference type="PANTHER" id="PTHR22775">
    <property type="entry name" value="SORTING NEXIN"/>
    <property type="match status" value="1"/>
</dbReference>
<keyword evidence="3" id="KW-1133">Transmembrane helix</keyword>
<evidence type="ECO:0000313" key="7">
    <source>
        <dbReference type="Proteomes" id="UP001557470"/>
    </source>
</evidence>
<feature type="transmembrane region" description="Helical" evidence="3">
    <location>
        <begin position="44"/>
        <end position="62"/>
    </location>
</feature>
<dbReference type="EMBL" id="JAGEUA010000006">
    <property type="protein sequence ID" value="KAL0973059.1"/>
    <property type="molecule type" value="Genomic_DNA"/>
</dbReference>
<dbReference type="Proteomes" id="UP001557470">
    <property type="component" value="Unassembled WGS sequence"/>
</dbReference>
<dbReference type="PROSITE" id="PS51207">
    <property type="entry name" value="PXA"/>
    <property type="match status" value="1"/>
</dbReference>
<dbReference type="Pfam" id="PF00787">
    <property type="entry name" value="PX"/>
    <property type="match status" value="1"/>
</dbReference>
<evidence type="ECO:0008006" key="8">
    <source>
        <dbReference type="Google" id="ProtNLM"/>
    </source>
</evidence>
<dbReference type="InterPro" id="IPR001683">
    <property type="entry name" value="PX_dom"/>
</dbReference>
<dbReference type="CDD" id="cd06893">
    <property type="entry name" value="PX_SNX19"/>
    <property type="match status" value="1"/>
</dbReference>
<dbReference type="SMART" id="SM00313">
    <property type="entry name" value="PXA"/>
    <property type="match status" value="1"/>
</dbReference>
<reference evidence="6 7" key="1">
    <citation type="submission" date="2024-06" db="EMBL/GenBank/DDBJ databases">
        <authorList>
            <person name="Pan Q."/>
            <person name="Wen M."/>
            <person name="Jouanno E."/>
            <person name="Zahm M."/>
            <person name="Klopp C."/>
            <person name="Cabau C."/>
            <person name="Louis A."/>
            <person name="Berthelot C."/>
            <person name="Parey E."/>
            <person name="Roest Crollius H."/>
            <person name="Montfort J."/>
            <person name="Robinson-Rechavi M."/>
            <person name="Bouchez O."/>
            <person name="Lampietro C."/>
            <person name="Lopez Roques C."/>
            <person name="Donnadieu C."/>
            <person name="Postlethwait J."/>
            <person name="Bobe J."/>
            <person name="Verreycken H."/>
            <person name="Guiguen Y."/>
        </authorList>
    </citation>
    <scope>NUCLEOTIDE SEQUENCE [LARGE SCALE GENOMIC DNA]</scope>
    <source>
        <strain evidence="6">Up_M1</strain>
        <tissue evidence="6">Testis</tissue>
    </source>
</reference>
<feature type="transmembrane region" description="Helical" evidence="3">
    <location>
        <begin position="20"/>
        <end position="37"/>
    </location>
</feature>
<evidence type="ECO:0000313" key="6">
    <source>
        <dbReference type="EMBL" id="KAL0973059.1"/>
    </source>
</evidence>
<evidence type="ECO:0000256" key="3">
    <source>
        <dbReference type="SAM" id="Phobius"/>
    </source>
</evidence>
<keyword evidence="3" id="KW-0812">Transmembrane</keyword>
<evidence type="ECO:0000256" key="2">
    <source>
        <dbReference type="SAM" id="MobiDB-lite"/>
    </source>
</evidence>
<evidence type="ECO:0000259" key="4">
    <source>
        <dbReference type="PROSITE" id="PS50195"/>
    </source>
</evidence>
<dbReference type="SMART" id="SM00312">
    <property type="entry name" value="PX"/>
    <property type="match status" value="1"/>
</dbReference>
<dbReference type="InterPro" id="IPR013937">
    <property type="entry name" value="Sorting_nexin_C"/>
</dbReference>
<feature type="domain" description="PX" evidence="4">
    <location>
        <begin position="539"/>
        <end position="669"/>
    </location>
</feature>
<sequence>MSHSQFDIVGQNQWTMAELLGQRSLLGFGAFLTWLILFHLLVNIWLLCVFTSLLVVLGGWLGSQAVLDSNSVVHLERFITLEGVPVSPESERELDHEIQTMVRKIIRDFVSSWYCMVSSERDFEVEVQSAMYSMAMELKSRSRRVDRKALTRRVLDLCGGHLQSYLSAKEIMAGQKKQGDGEGSLWKAYSQVCTPHPAIKSSAMEVNYARAIVDLLLHVLIPSPHLETRTGRFVVGELITCNVLLPFISKLSDPDWLNLLIVAVFTKSSMQAPKAPKASEPPKTLPVPQLTVLEAAQPQQDFQVPCSLPLRILSETPNDTEVATPELAAYDIIDSAELYCPQNNIEEEEPRQNLDRLGICPMDYLRPVKSNPFYQETDSDLDSPLTDFKKSSMESLVLIGAEEDLTDRFRDCATPTEVSSVMDLEDELRVYPGIAKDASCPKVLVSELQNHPDSIANVLCTSTENLPLNFSSLQFSERRESITNPDRELLNVDVSSGFHPNGLTSPLSGQLQTSPMAPLPSFSFEPLSSPDGPIIIQNLRIAGTITAKEHRGTGSHPYTLYTVKYETAMDSENPGSIQSVAYHTVNRRYSEFLNLQTRLEEKSDLRKLIKNVKGPKKIFPDLPFGNMDSDKVEARKGLLESFLKQLCAIPETANSEEMQEFLALNTDARIAFVKKPFIVSHIDKIVDTLKTAFPRSELQSPTDEMDGDSDGKPFSEKKNKSRLRFSSKNNPVLNISDMRPKVVYCFDEGSTVFNGLTVTGLEAFIKEQELAVMCDGEADRPESPCLRTEVGSCALTLENLPGESIQDSAVEMGQADIALDILCLLMKEQWSWLCTENIQKTIRLLFGTLIDRWLDVSVGNLTCTQYWVFYLQVLQETVWPGGNLPAQPRPERSKQQKEDTKCESLHCLMTLLPDLLSDMLGSDKYKLSWQTALDSLQDPYINRHLVYCIWDLLLEFLTEDAILRISL</sequence>
<dbReference type="PANTHER" id="PTHR22775:SF50">
    <property type="entry name" value="SORTING NEXIN 19B"/>
    <property type="match status" value="1"/>
</dbReference>
<comment type="similarity">
    <text evidence="1">Belongs to the sorting nexin family.</text>
</comment>
<organism evidence="6 7">
    <name type="scientific">Umbra pygmaea</name>
    <name type="common">Eastern mudminnow</name>
    <dbReference type="NCBI Taxonomy" id="75934"/>
    <lineage>
        <taxon>Eukaryota</taxon>
        <taxon>Metazoa</taxon>
        <taxon>Chordata</taxon>
        <taxon>Craniata</taxon>
        <taxon>Vertebrata</taxon>
        <taxon>Euteleostomi</taxon>
        <taxon>Actinopterygii</taxon>
        <taxon>Neopterygii</taxon>
        <taxon>Teleostei</taxon>
        <taxon>Protacanthopterygii</taxon>
        <taxon>Esociformes</taxon>
        <taxon>Umbridae</taxon>
        <taxon>Umbra</taxon>
    </lineage>
</organism>
<evidence type="ECO:0000256" key="1">
    <source>
        <dbReference type="ARBA" id="ARBA00010883"/>
    </source>
</evidence>
<feature type="region of interest" description="Disordered" evidence="2">
    <location>
        <begin position="696"/>
        <end position="720"/>
    </location>
</feature>
<gene>
    <name evidence="6" type="ORF">UPYG_G00198340</name>
</gene>
<name>A0ABD0WHN0_UMBPY</name>
<dbReference type="InterPro" id="IPR003114">
    <property type="entry name" value="Phox_assoc"/>
</dbReference>
<comment type="caution">
    <text evidence="6">The sequence shown here is derived from an EMBL/GenBank/DDBJ whole genome shotgun (WGS) entry which is preliminary data.</text>
</comment>
<dbReference type="AlphaFoldDB" id="A0ABD0WHN0"/>